<gene>
    <name evidence="1" type="ordered locus">Deipe_2648</name>
</gene>
<dbReference type="Proteomes" id="UP000010467">
    <property type="component" value="Chromosome"/>
</dbReference>
<dbReference type="KEGG" id="dpd:Deipe_2648"/>
<accession>L0A2L6</accession>
<keyword evidence="2" id="KW-1185">Reference proteome</keyword>
<reference evidence="2" key="1">
    <citation type="submission" date="2012-03" db="EMBL/GenBank/DDBJ databases">
        <title>Complete sequence of chromosome of Deinococcus peraridilitoris DSM 19664.</title>
        <authorList>
            <person name="Lucas S."/>
            <person name="Copeland A."/>
            <person name="Lapidus A."/>
            <person name="Glavina del Rio T."/>
            <person name="Dalin E."/>
            <person name="Tice H."/>
            <person name="Bruce D."/>
            <person name="Goodwin L."/>
            <person name="Pitluck S."/>
            <person name="Peters L."/>
            <person name="Mikhailova N."/>
            <person name="Lu M."/>
            <person name="Kyrpides N."/>
            <person name="Mavromatis K."/>
            <person name="Ivanova N."/>
            <person name="Brettin T."/>
            <person name="Detter J.C."/>
            <person name="Han C."/>
            <person name="Larimer F."/>
            <person name="Land M."/>
            <person name="Hauser L."/>
            <person name="Markowitz V."/>
            <person name="Cheng J.-F."/>
            <person name="Hugenholtz P."/>
            <person name="Woyke T."/>
            <person name="Wu D."/>
            <person name="Pukall R."/>
            <person name="Steenblock K."/>
            <person name="Brambilla E."/>
            <person name="Klenk H.-P."/>
            <person name="Eisen J.A."/>
        </authorList>
    </citation>
    <scope>NUCLEOTIDE SEQUENCE [LARGE SCALE GENOMIC DNA]</scope>
    <source>
        <strain evidence="2">DSM 19664 / LMG 22246 / CIP 109416 / KR-200</strain>
    </source>
</reference>
<protein>
    <submittedName>
        <fullName evidence="1">Uncharacterized protein</fullName>
    </submittedName>
</protein>
<evidence type="ECO:0000313" key="1">
    <source>
        <dbReference type="EMBL" id="AFZ68113.1"/>
    </source>
</evidence>
<organism evidence="1 2">
    <name type="scientific">Deinococcus peraridilitoris (strain DSM 19664 / LMG 22246 / CIP 109416 / KR-200)</name>
    <dbReference type="NCBI Taxonomy" id="937777"/>
    <lineage>
        <taxon>Bacteria</taxon>
        <taxon>Thermotogati</taxon>
        <taxon>Deinococcota</taxon>
        <taxon>Deinococci</taxon>
        <taxon>Deinococcales</taxon>
        <taxon>Deinococcaceae</taxon>
        <taxon>Deinococcus</taxon>
    </lineage>
</organism>
<name>L0A2L6_DEIPD</name>
<dbReference type="PATRIC" id="fig|937777.3.peg.2657"/>
<dbReference type="STRING" id="937777.Deipe_2648"/>
<dbReference type="RefSeq" id="WP_015236415.1">
    <property type="nucleotide sequence ID" value="NC_019793.1"/>
</dbReference>
<dbReference type="AlphaFoldDB" id="L0A2L6"/>
<evidence type="ECO:0000313" key="2">
    <source>
        <dbReference type="Proteomes" id="UP000010467"/>
    </source>
</evidence>
<dbReference type="HOGENOM" id="CLU_2971919_0_0_0"/>
<dbReference type="EMBL" id="CP003382">
    <property type="protein sequence ID" value="AFZ68113.1"/>
    <property type="molecule type" value="Genomic_DNA"/>
</dbReference>
<proteinExistence type="predicted"/>
<sequence>MTLLPGATGAIRKGLPEGLRVVIQVVKKGPPAMVVVWRNNQKFQDGLVKQGVARVVSP</sequence>